<evidence type="ECO:0000313" key="1">
    <source>
        <dbReference type="EMBL" id="GHJ85890.1"/>
    </source>
</evidence>
<proteinExistence type="predicted"/>
<sequence>MPTCPAKGSAASAECDKTLRTNTDVEELVSIQTADEGRTSMMSPSEVVKLYWRNGSFKNELRLQSRGWQAMVLYGIRNQLKDMANTAFSALNEQEEEVPTLAWNQWRILMDELRAARLYLQSNVCISNMHAINVRSMDEDEANCTPGPNSPPMDRIQVEEADELMSDDEELSQQTADIQMGESAIEQLRKFNYVQMFKERDAWKRI</sequence>
<reference evidence="1" key="1">
    <citation type="submission" date="2020-07" db="EMBL/GenBank/DDBJ databases">
        <title>Draft Genome Sequence of a Deep-Sea Yeast, Naganishia (Cryptococcus) liquefaciens strain N6.</title>
        <authorList>
            <person name="Han Y.W."/>
            <person name="Kajitani R."/>
            <person name="Morimoto H."/>
            <person name="Parhat M."/>
            <person name="Tsubouchi H."/>
            <person name="Bakenova O."/>
            <person name="Ogata M."/>
            <person name="Argunhan B."/>
            <person name="Aoki R."/>
            <person name="Kajiwara S."/>
            <person name="Itoh T."/>
            <person name="Iwasaki H."/>
        </authorList>
    </citation>
    <scope>NUCLEOTIDE SEQUENCE</scope>
    <source>
        <strain evidence="1">N6</strain>
    </source>
</reference>
<evidence type="ECO:0000313" key="2">
    <source>
        <dbReference type="Proteomes" id="UP000620104"/>
    </source>
</evidence>
<dbReference type="AlphaFoldDB" id="A0A8H3TSL8"/>
<keyword evidence="2" id="KW-1185">Reference proteome</keyword>
<accession>A0A8H3TSL8</accession>
<gene>
    <name evidence="1" type="ORF">NliqN6_2292</name>
</gene>
<protein>
    <submittedName>
        <fullName evidence="1">Uncharacterized protein</fullName>
    </submittedName>
</protein>
<comment type="caution">
    <text evidence="1">The sequence shown here is derived from an EMBL/GenBank/DDBJ whole genome shotgun (WGS) entry which is preliminary data.</text>
</comment>
<dbReference type="EMBL" id="BLZA01000016">
    <property type="protein sequence ID" value="GHJ85890.1"/>
    <property type="molecule type" value="Genomic_DNA"/>
</dbReference>
<dbReference type="Proteomes" id="UP000620104">
    <property type="component" value="Unassembled WGS sequence"/>
</dbReference>
<organism evidence="1 2">
    <name type="scientific">Naganishia liquefaciens</name>
    <dbReference type="NCBI Taxonomy" id="104408"/>
    <lineage>
        <taxon>Eukaryota</taxon>
        <taxon>Fungi</taxon>
        <taxon>Dikarya</taxon>
        <taxon>Basidiomycota</taxon>
        <taxon>Agaricomycotina</taxon>
        <taxon>Tremellomycetes</taxon>
        <taxon>Filobasidiales</taxon>
        <taxon>Filobasidiaceae</taxon>
        <taxon>Naganishia</taxon>
    </lineage>
</organism>
<name>A0A8H3TSL8_9TREE</name>